<evidence type="ECO:0000256" key="6">
    <source>
        <dbReference type="ARBA" id="ARBA00022833"/>
    </source>
</evidence>
<comment type="similarity">
    <text evidence="2">Belongs to the purine nucleoside phosphorylase YfiH/LACC1 family.</text>
</comment>
<dbReference type="Gene3D" id="3.60.140.10">
    <property type="entry name" value="CNF1/YfiH-like putative cysteine hydrolases"/>
    <property type="match status" value="1"/>
</dbReference>
<evidence type="ECO:0000256" key="8">
    <source>
        <dbReference type="ARBA" id="ARBA00048968"/>
    </source>
</evidence>
<dbReference type="GO" id="GO:0016787">
    <property type="term" value="F:hydrolase activity"/>
    <property type="evidence" value="ECO:0007669"/>
    <property type="project" value="UniProtKB-KW"/>
</dbReference>
<dbReference type="CDD" id="cd16833">
    <property type="entry name" value="YfiH"/>
    <property type="match status" value="1"/>
</dbReference>
<dbReference type="AlphaFoldDB" id="A0A0G0T6E1"/>
<evidence type="ECO:0000256" key="9">
    <source>
        <dbReference type="ARBA" id="ARBA00049893"/>
    </source>
</evidence>
<organism evidence="10 11">
    <name type="scientific">Candidatus Nomurabacteria bacterium GW2011_GWB1_40_7</name>
    <dbReference type="NCBI Taxonomy" id="1618744"/>
    <lineage>
        <taxon>Bacteria</taxon>
        <taxon>Candidatus Nomuraibacteriota</taxon>
    </lineage>
</organism>
<dbReference type="Pfam" id="PF02578">
    <property type="entry name" value="Cu-oxidase_4"/>
    <property type="match status" value="1"/>
</dbReference>
<evidence type="ECO:0000313" key="10">
    <source>
        <dbReference type="EMBL" id="KKR70281.1"/>
    </source>
</evidence>
<dbReference type="PANTHER" id="PTHR30616">
    <property type="entry name" value="UNCHARACTERIZED PROTEIN YFIH"/>
    <property type="match status" value="1"/>
</dbReference>
<gene>
    <name evidence="10" type="ORF">UU13_C0009G0010</name>
</gene>
<comment type="catalytic activity">
    <reaction evidence="1">
        <text>inosine + phosphate = alpha-D-ribose 1-phosphate + hypoxanthine</text>
        <dbReference type="Rhea" id="RHEA:27646"/>
        <dbReference type="ChEBI" id="CHEBI:17368"/>
        <dbReference type="ChEBI" id="CHEBI:17596"/>
        <dbReference type="ChEBI" id="CHEBI:43474"/>
        <dbReference type="ChEBI" id="CHEBI:57720"/>
        <dbReference type="EC" id="2.4.2.1"/>
    </reaction>
    <physiologicalReaction direction="left-to-right" evidence="1">
        <dbReference type="Rhea" id="RHEA:27647"/>
    </physiologicalReaction>
</comment>
<dbReference type="SUPFAM" id="SSF64438">
    <property type="entry name" value="CNF1/YfiH-like putative cysteine hydrolases"/>
    <property type="match status" value="1"/>
</dbReference>
<reference evidence="10 11" key="1">
    <citation type="journal article" date="2015" name="Nature">
        <title>rRNA introns, odd ribosomes, and small enigmatic genomes across a large radiation of phyla.</title>
        <authorList>
            <person name="Brown C.T."/>
            <person name="Hug L.A."/>
            <person name="Thomas B.C."/>
            <person name="Sharon I."/>
            <person name="Castelle C.J."/>
            <person name="Singh A."/>
            <person name="Wilkins M.J."/>
            <person name="Williams K.H."/>
            <person name="Banfield J.F."/>
        </authorList>
    </citation>
    <scope>NUCLEOTIDE SEQUENCE [LARGE SCALE GENOMIC DNA]</scope>
</reference>
<dbReference type="GO" id="GO:0017061">
    <property type="term" value="F:S-methyl-5-thioadenosine phosphorylase activity"/>
    <property type="evidence" value="ECO:0007669"/>
    <property type="project" value="UniProtKB-EC"/>
</dbReference>
<keyword evidence="4" id="KW-0479">Metal-binding</keyword>
<dbReference type="PANTHER" id="PTHR30616:SF2">
    <property type="entry name" value="PURINE NUCLEOSIDE PHOSPHORYLASE LACC1"/>
    <property type="match status" value="1"/>
</dbReference>
<dbReference type="Proteomes" id="UP000034452">
    <property type="component" value="Unassembled WGS sequence"/>
</dbReference>
<keyword evidence="3" id="KW-0808">Transferase</keyword>
<sequence length="334" mass="37084">MKDFVSEKQDGITPLKTEDKAAELDRLREQEIREQMVLGPSGQFLAWRPKITKKFRDRIIAGTSALGIQGIDTDTSLRITSEKNRFTDEYTAEDLEKTGEQLNRSRQKFRAGRALGRLLRALSSRRIYTGNIITTALVHGGKIVKVDSDYLKMDKDELARREADGLVTNLTVDEVVLMTPSADCPSVTMFAPDVNAIGLAHCGWKGLRAGIVSKLIKTICDEYGANISELQVSVSPSAGELEYEVSEDVYNEFVSQDPSFAKAFTETTLQAEEGKKKFLFNLNKIIELEVLKAGIKPETFESSRLSSIGSEFFASQRRQGDSRSTNVSLAGLLK</sequence>
<evidence type="ECO:0000256" key="2">
    <source>
        <dbReference type="ARBA" id="ARBA00007353"/>
    </source>
</evidence>
<dbReference type="GO" id="GO:0005507">
    <property type="term" value="F:copper ion binding"/>
    <property type="evidence" value="ECO:0007669"/>
    <property type="project" value="TreeGrafter"/>
</dbReference>
<proteinExistence type="inferred from homology"/>
<dbReference type="InterPro" id="IPR003730">
    <property type="entry name" value="Cu_polyphenol_OxRdtase"/>
</dbReference>
<comment type="catalytic activity">
    <reaction evidence="7">
        <text>adenosine + H2O + H(+) = inosine + NH4(+)</text>
        <dbReference type="Rhea" id="RHEA:24408"/>
        <dbReference type="ChEBI" id="CHEBI:15377"/>
        <dbReference type="ChEBI" id="CHEBI:15378"/>
        <dbReference type="ChEBI" id="CHEBI:16335"/>
        <dbReference type="ChEBI" id="CHEBI:17596"/>
        <dbReference type="ChEBI" id="CHEBI:28938"/>
        <dbReference type="EC" id="3.5.4.4"/>
    </reaction>
    <physiologicalReaction direction="left-to-right" evidence="7">
        <dbReference type="Rhea" id="RHEA:24409"/>
    </physiologicalReaction>
</comment>
<evidence type="ECO:0000256" key="1">
    <source>
        <dbReference type="ARBA" id="ARBA00000553"/>
    </source>
</evidence>
<evidence type="ECO:0000256" key="4">
    <source>
        <dbReference type="ARBA" id="ARBA00022723"/>
    </source>
</evidence>
<comment type="caution">
    <text evidence="10">The sequence shown here is derived from an EMBL/GenBank/DDBJ whole genome shotgun (WGS) entry which is preliminary data.</text>
</comment>
<evidence type="ECO:0000256" key="3">
    <source>
        <dbReference type="ARBA" id="ARBA00022679"/>
    </source>
</evidence>
<dbReference type="InterPro" id="IPR038371">
    <property type="entry name" value="Cu_polyphenol_OxRdtase_sf"/>
</dbReference>
<keyword evidence="5" id="KW-0378">Hydrolase</keyword>
<dbReference type="InterPro" id="IPR011324">
    <property type="entry name" value="Cytotoxic_necrot_fac-like_cat"/>
</dbReference>
<evidence type="ECO:0000256" key="7">
    <source>
        <dbReference type="ARBA" id="ARBA00047989"/>
    </source>
</evidence>
<comment type="catalytic activity">
    <reaction evidence="8">
        <text>adenosine + phosphate = alpha-D-ribose 1-phosphate + adenine</text>
        <dbReference type="Rhea" id="RHEA:27642"/>
        <dbReference type="ChEBI" id="CHEBI:16335"/>
        <dbReference type="ChEBI" id="CHEBI:16708"/>
        <dbReference type="ChEBI" id="CHEBI:43474"/>
        <dbReference type="ChEBI" id="CHEBI:57720"/>
        <dbReference type="EC" id="2.4.2.1"/>
    </reaction>
    <physiologicalReaction direction="left-to-right" evidence="8">
        <dbReference type="Rhea" id="RHEA:27643"/>
    </physiologicalReaction>
</comment>
<accession>A0A0G0T6E1</accession>
<dbReference type="EMBL" id="LBZL01000009">
    <property type="protein sequence ID" value="KKR70281.1"/>
    <property type="molecule type" value="Genomic_DNA"/>
</dbReference>
<evidence type="ECO:0000313" key="11">
    <source>
        <dbReference type="Proteomes" id="UP000034452"/>
    </source>
</evidence>
<evidence type="ECO:0008006" key="12">
    <source>
        <dbReference type="Google" id="ProtNLM"/>
    </source>
</evidence>
<keyword evidence="6" id="KW-0862">Zinc</keyword>
<name>A0A0G0T6E1_9BACT</name>
<evidence type="ECO:0000256" key="5">
    <source>
        <dbReference type="ARBA" id="ARBA00022801"/>
    </source>
</evidence>
<comment type="catalytic activity">
    <reaction evidence="9">
        <text>S-methyl-5'-thioadenosine + phosphate = 5-(methylsulfanyl)-alpha-D-ribose 1-phosphate + adenine</text>
        <dbReference type="Rhea" id="RHEA:11852"/>
        <dbReference type="ChEBI" id="CHEBI:16708"/>
        <dbReference type="ChEBI" id="CHEBI:17509"/>
        <dbReference type="ChEBI" id="CHEBI:43474"/>
        <dbReference type="ChEBI" id="CHEBI:58533"/>
        <dbReference type="EC" id="2.4.2.28"/>
    </reaction>
    <physiologicalReaction direction="left-to-right" evidence="9">
        <dbReference type="Rhea" id="RHEA:11853"/>
    </physiologicalReaction>
</comment>
<protein>
    <recommendedName>
        <fullName evidence="12">Purine nucleoside phosphorylase</fullName>
    </recommendedName>
</protein>